<dbReference type="EMBL" id="JAVDYB010000001">
    <property type="protein sequence ID" value="MDR7277056.1"/>
    <property type="molecule type" value="Genomic_DNA"/>
</dbReference>
<gene>
    <name evidence="1" type="ORF">J2S41_003834</name>
</gene>
<dbReference type="RefSeq" id="WP_310369259.1">
    <property type="nucleotide sequence ID" value="NZ_JAVDYB010000001.1"/>
</dbReference>
<accession>A0AAE3YSJ7</accession>
<proteinExistence type="predicted"/>
<name>A0AAE3YSJ7_9ACTN</name>
<evidence type="ECO:0000313" key="1">
    <source>
        <dbReference type="EMBL" id="MDR7277056.1"/>
    </source>
</evidence>
<protein>
    <submittedName>
        <fullName evidence="1">Uncharacterized protein</fullName>
    </submittedName>
</protein>
<keyword evidence="2" id="KW-1185">Reference proteome</keyword>
<organism evidence="1 2">
    <name type="scientific">Catenuloplanes atrovinosus</name>
    <dbReference type="NCBI Taxonomy" id="137266"/>
    <lineage>
        <taxon>Bacteria</taxon>
        <taxon>Bacillati</taxon>
        <taxon>Actinomycetota</taxon>
        <taxon>Actinomycetes</taxon>
        <taxon>Micromonosporales</taxon>
        <taxon>Micromonosporaceae</taxon>
        <taxon>Catenuloplanes</taxon>
    </lineage>
</organism>
<sequence length="243" mass="26070">MELFTLEIEMDEDTVTALTDGNFALYGLRAVATSAPSGEPTIWFNTTDFGLNMSVSWVEQYSMYTSKLKSFGQNTIIRATNNYPASLGEVLTVTNRSGVGDVAASDEYPAYLAIDNQQTSEPFIAGICTLDPSGDYQPSGAFKLYGHNLDLFQPITKAAFFFASAPHNNGTVIQHAVTQGFLVDFTGSPGNARSVGYNINNGWNNGGKTWGKAIAAGDALDSVLIVHSDELAALAAQRRVVMS</sequence>
<reference evidence="1" key="1">
    <citation type="submission" date="2023-07" db="EMBL/GenBank/DDBJ databases">
        <title>Sequencing the genomes of 1000 actinobacteria strains.</title>
        <authorList>
            <person name="Klenk H.-P."/>
        </authorList>
    </citation>
    <scope>NUCLEOTIDE SEQUENCE</scope>
    <source>
        <strain evidence="1">DSM 44707</strain>
    </source>
</reference>
<evidence type="ECO:0000313" key="2">
    <source>
        <dbReference type="Proteomes" id="UP001183643"/>
    </source>
</evidence>
<dbReference type="Proteomes" id="UP001183643">
    <property type="component" value="Unassembled WGS sequence"/>
</dbReference>
<comment type="caution">
    <text evidence="1">The sequence shown here is derived from an EMBL/GenBank/DDBJ whole genome shotgun (WGS) entry which is preliminary data.</text>
</comment>
<dbReference type="AlphaFoldDB" id="A0AAE3YSJ7"/>